<dbReference type="SUPFAM" id="SSF53335">
    <property type="entry name" value="S-adenosyl-L-methionine-dependent methyltransferases"/>
    <property type="match status" value="1"/>
</dbReference>
<dbReference type="GO" id="GO:0032259">
    <property type="term" value="P:methylation"/>
    <property type="evidence" value="ECO:0007669"/>
    <property type="project" value="UniProtKB-KW"/>
</dbReference>
<name>A0A0F4Z1J2_RASE3</name>
<reference evidence="2 3" key="1">
    <citation type="submission" date="2015-04" db="EMBL/GenBank/DDBJ databases">
        <authorList>
            <person name="Heijne W.H."/>
            <person name="Fedorova N.D."/>
            <person name="Nierman W.C."/>
            <person name="Vollebregt A.W."/>
            <person name="Zhao Z."/>
            <person name="Wu L."/>
            <person name="Kumar M."/>
            <person name="Stam H."/>
            <person name="van den Berg M.A."/>
            <person name="Pel H.J."/>
        </authorList>
    </citation>
    <scope>NUCLEOTIDE SEQUENCE [LARGE SCALE GENOMIC DNA]</scope>
    <source>
        <strain evidence="2 3">CBS 393.64</strain>
    </source>
</reference>
<organism evidence="2 3">
    <name type="scientific">Rasamsonia emersonii (strain ATCC 16479 / CBS 393.64 / IMI 116815)</name>
    <dbReference type="NCBI Taxonomy" id="1408163"/>
    <lineage>
        <taxon>Eukaryota</taxon>
        <taxon>Fungi</taxon>
        <taxon>Dikarya</taxon>
        <taxon>Ascomycota</taxon>
        <taxon>Pezizomycotina</taxon>
        <taxon>Eurotiomycetes</taxon>
        <taxon>Eurotiomycetidae</taxon>
        <taxon>Eurotiales</taxon>
        <taxon>Trichocomaceae</taxon>
        <taxon>Rasamsonia</taxon>
    </lineage>
</organism>
<evidence type="ECO:0000313" key="3">
    <source>
        <dbReference type="Proteomes" id="UP000053958"/>
    </source>
</evidence>
<dbReference type="PANTHER" id="PTHR43591">
    <property type="entry name" value="METHYLTRANSFERASE"/>
    <property type="match status" value="1"/>
</dbReference>
<dbReference type="PANTHER" id="PTHR43591:SF24">
    <property type="entry name" value="2-METHOXY-6-POLYPRENYL-1,4-BENZOQUINOL METHYLASE, MITOCHONDRIAL"/>
    <property type="match status" value="1"/>
</dbReference>
<dbReference type="RefSeq" id="XP_013330340.1">
    <property type="nucleotide sequence ID" value="XM_013474886.1"/>
</dbReference>
<dbReference type="Pfam" id="PF13489">
    <property type="entry name" value="Methyltransf_23"/>
    <property type="match status" value="1"/>
</dbReference>
<dbReference type="CDD" id="cd02440">
    <property type="entry name" value="AdoMet_MTases"/>
    <property type="match status" value="1"/>
</dbReference>
<dbReference type="EMBL" id="LASV01000087">
    <property type="protein sequence ID" value="KKA23728.1"/>
    <property type="molecule type" value="Genomic_DNA"/>
</dbReference>
<comment type="caution">
    <text evidence="2">The sequence shown here is derived from an EMBL/GenBank/DDBJ whole genome shotgun (WGS) entry which is preliminary data.</text>
</comment>
<gene>
    <name evidence="2" type="ORF">T310_2180</name>
</gene>
<protein>
    <submittedName>
        <fullName evidence="2">UMTA methyltransferase family protein</fullName>
    </submittedName>
</protein>
<dbReference type="InterPro" id="IPR029063">
    <property type="entry name" value="SAM-dependent_MTases_sf"/>
</dbReference>
<dbReference type="AlphaFoldDB" id="A0A0F4Z1J2"/>
<feature type="region of interest" description="Disordered" evidence="1">
    <location>
        <begin position="1"/>
        <end position="24"/>
    </location>
</feature>
<dbReference type="OrthoDB" id="2013972at2759"/>
<evidence type="ECO:0000256" key="1">
    <source>
        <dbReference type="SAM" id="MobiDB-lite"/>
    </source>
</evidence>
<dbReference type="STRING" id="1408163.A0A0F4Z1J2"/>
<dbReference type="GeneID" id="25314531"/>
<keyword evidence="2" id="KW-0489">Methyltransferase</keyword>
<accession>A0A0F4Z1J2</accession>
<dbReference type="Gene3D" id="3.40.50.150">
    <property type="entry name" value="Vaccinia Virus protein VP39"/>
    <property type="match status" value="1"/>
</dbReference>
<evidence type="ECO:0000313" key="2">
    <source>
        <dbReference type="EMBL" id="KKA23728.1"/>
    </source>
</evidence>
<sequence>MKKMEDGSNEEALVSNEKQGNEPMRSCKQHYQAAIQPQTASDFGLKSFEITALAPATSVLRYTDLHLHAGHIQWVLSRLTTNLFPSSWVELKDDFSAYEEAARSDTTSLASSVLNYQYENGRRYHAYSQRQAPPQGKRLLTSNTGAPRITSKFPSARVIGNDLSAIQPSWVPPNVEFVIDDFEKDWIYDENYFDFIHARTLIGSVKDWKWLIRKAYNHLKPNGYFEAAEIDVWAWSDDGSLKDDSPYMQYLRNLREAGEKTGRKMDVAPSLKHWIKEAGFEDVTERVYVAPLGPWPKDPKLKELGRWAYVENPDGVDAYGLRLYTQVLGWEPDAAKIHLALVKEQLRDKNLHAYSKVYVVYGRKPEPK</sequence>
<keyword evidence="2" id="KW-0808">Transferase</keyword>
<dbReference type="Proteomes" id="UP000053958">
    <property type="component" value="Unassembled WGS sequence"/>
</dbReference>
<proteinExistence type="predicted"/>
<dbReference type="GO" id="GO:0008168">
    <property type="term" value="F:methyltransferase activity"/>
    <property type="evidence" value="ECO:0007669"/>
    <property type="project" value="UniProtKB-KW"/>
</dbReference>
<keyword evidence="3" id="KW-1185">Reference proteome</keyword>